<name>A0A166LK24_9AGAM</name>
<dbReference type="EMBL" id="KV417535">
    <property type="protein sequence ID" value="KZP23040.1"/>
    <property type="molecule type" value="Genomic_DNA"/>
</dbReference>
<evidence type="ECO:0000256" key="1">
    <source>
        <dbReference type="SAM" id="Phobius"/>
    </source>
</evidence>
<keyword evidence="1" id="KW-0812">Transmembrane</keyword>
<dbReference type="Proteomes" id="UP000076532">
    <property type="component" value="Unassembled WGS sequence"/>
</dbReference>
<evidence type="ECO:0000313" key="2">
    <source>
        <dbReference type="EMBL" id="KZP23040.1"/>
    </source>
</evidence>
<accession>A0A166LK24</accession>
<gene>
    <name evidence="2" type="ORF">FIBSPDRAFT_889917</name>
</gene>
<keyword evidence="3" id="KW-1185">Reference proteome</keyword>
<reference evidence="2 3" key="1">
    <citation type="journal article" date="2016" name="Mol. Biol. Evol.">
        <title>Comparative Genomics of Early-Diverging Mushroom-Forming Fungi Provides Insights into the Origins of Lignocellulose Decay Capabilities.</title>
        <authorList>
            <person name="Nagy L.G."/>
            <person name="Riley R."/>
            <person name="Tritt A."/>
            <person name="Adam C."/>
            <person name="Daum C."/>
            <person name="Floudas D."/>
            <person name="Sun H."/>
            <person name="Yadav J.S."/>
            <person name="Pangilinan J."/>
            <person name="Larsson K.H."/>
            <person name="Matsuura K."/>
            <person name="Barry K."/>
            <person name="Labutti K."/>
            <person name="Kuo R."/>
            <person name="Ohm R.A."/>
            <person name="Bhattacharya S.S."/>
            <person name="Shirouzu T."/>
            <person name="Yoshinaga Y."/>
            <person name="Martin F.M."/>
            <person name="Grigoriev I.V."/>
            <person name="Hibbett D.S."/>
        </authorList>
    </citation>
    <scope>NUCLEOTIDE SEQUENCE [LARGE SCALE GENOMIC DNA]</scope>
    <source>
        <strain evidence="2 3">CBS 109695</strain>
    </source>
</reference>
<dbReference type="AlphaFoldDB" id="A0A166LK24"/>
<proteinExistence type="predicted"/>
<protein>
    <submittedName>
        <fullName evidence="2">Uncharacterized protein</fullName>
    </submittedName>
</protein>
<keyword evidence="1" id="KW-1133">Transmembrane helix</keyword>
<evidence type="ECO:0000313" key="3">
    <source>
        <dbReference type="Proteomes" id="UP000076532"/>
    </source>
</evidence>
<keyword evidence="1" id="KW-0472">Membrane</keyword>
<feature type="transmembrane region" description="Helical" evidence="1">
    <location>
        <begin position="82"/>
        <end position="104"/>
    </location>
</feature>
<sequence>MDCDVSRGPVDTPMVAYLAPKGSVALTTQVICDERTKTSNSLVNCISRGCQYDIGDCFFTASEFAEQSSAVKRDKKPHFSRFPLRILQTLVFTHLGMAWLGFWMSVDECSRSFDHTNESWCVPVWAKGYV</sequence>
<organism evidence="2 3">
    <name type="scientific">Athelia psychrophila</name>
    <dbReference type="NCBI Taxonomy" id="1759441"/>
    <lineage>
        <taxon>Eukaryota</taxon>
        <taxon>Fungi</taxon>
        <taxon>Dikarya</taxon>
        <taxon>Basidiomycota</taxon>
        <taxon>Agaricomycotina</taxon>
        <taxon>Agaricomycetes</taxon>
        <taxon>Agaricomycetidae</taxon>
        <taxon>Atheliales</taxon>
        <taxon>Atheliaceae</taxon>
        <taxon>Athelia</taxon>
    </lineage>
</organism>